<dbReference type="GO" id="GO:0008168">
    <property type="term" value="F:methyltransferase activity"/>
    <property type="evidence" value="ECO:0007669"/>
    <property type="project" value="UniProtKB-KW"/>
</dbReference>
<dbReference type="GO" id="GO:0032259">
    <property type="term" value="P:methylation"/>
    <property type="evidence" value="ECO:0007669"/>
    <property type="project" value="UniProtKB-KW"/>
</dbReference>
<organism evidence="2 3">
    <name type="scientific">Lacticaseibacillus yichunensis</name>
    <dbReference type="NCBI Taxonomy" id="2486015"/>
    <lineage>
        <taxon>Bacteria</taxon>
        <taxon>Bacillati</taxon>
        <taxon>Bacillota</taxon>
        <taxon>Bacilli</taxon>
        <taxon>Lactobacillales</taxon>
        <taxon>Lactobacillaceae</taxon>
        <taxon>Lacticaseibacillus</taxon>
    </lineage>
</organism>
<protein>
    <submittedName>
        <fullName evidence="2">Eco57I restriction-modification methylase domain-containing protein</fullName>
        <ecNumber evidence="2">2.1.1.-</ecNumber>
    </submittedName>
</protein>
<evidence type="ECO:0000313" key="2">
    <source>
        <dbReference type="EMBL" id="MFD1432375.1"/>
    </source>
</evidence>
<dbReference type="InterPro" id="IPR011639">
    <property type="entry name" value="MethylTrfase_TaqI-like_dom"/>
</dbReference>
<keyword evidence="2" id="KW-0808">Transferase</keyword>
<dbReference type="PROSITE" id="PS00092">
    <property type="entry name" value="N6_MTASE"/>
    <property type="match status" value="1"/>
</dbReference>
<keyword evidence="3" id="KW-1185">Reference proteome</keyword>
<name>A0ABW4CRJ8_9LACO</name>
<proteinExistence type="predicted"/>
<sequence length="341" mass="39097">MKFDVVVGNPPYQESRQDTLDYAIYNYFYDLAEKVGSKYCLITPARFLFNAGSTNKKWNRKMLNDQHIKVEYFEQDSAKVFANTDIKGGVAVVYRDDDSEFGPIGIFTSHRELNSIVNKVDSLTQVSLSTIITGQGLYLFTDKMHEDHPEVASILPKSHQFDISTGVFGTLDKIVFFADKPADGEEYIVMLGRFHNTRVYRWIRKDYVNQPKGFDKWRVLLPNANGSGQLGEVISNPIVEKPFVGFTQTFLSVGHFDEEAEAKNALRYIKTKFARILLGVLKITQHNPAPKWKYVPLQDFTSDSDIDWALPIPEIDQQLYEKYGLDKSEIDFIESKAKRME</sequence>
<dbReference type="SUPFAM" id="SSF53335">
    <property type="entry name" value="S-adenosyl-L-methionine-dependent methyltransferases"/>
    <property type="match status" value="1"/>
</dbReference>
<comment type="caution">
    <text evidence="2">The sequence shown here is derived from an EMBL/GenBank/DDBJ whole genome shotgun (WGS) entry which is preliminary data.</text>
</comment>
<dbReference type="InterPro" id="IPR029063">
    <property type="entry name" value="SAM-dependent_MTases_sf"/>
</dbReference>
<dbReference type="Gene3D" id="3.40.50.150">
    <property type="entry name" value="Vaccinia Virus protein VP39"/>
    <property type="match status" value="1"/>
</dbReference>
<dbReference type="EMBL" id="JBHTOG010000035">
    <property type="protein sequence ID" value="MFD1432375.1"/>
    <property type="molecule type" value="Genomic_DNA"/>
</dbReference>
<dbReference type="EC" id="2.1.1.-" evidence="2"/>
<evidence type="ECO:0000259" key="1">
    <source>
        <dbReference type="Pfam" id="PF07669"/>
    </source>
</evidence>
<keyword evidence="2" id="KW-0489">Methyltransferase</keyword>
<dbReference type="RefSeq" id="WP_125698092.1">
    <property type="nucleotide sequence ID" value="NZ_JBHTOG010000035.1"/>
</dbReference>
<dbReference type="Pfam" id="PF07669">
    <property type="entry name" value="Eco57I"/>
    <property type="match status" value="1"/>
</dbReference>
<gene>
    <name evidence="2" type="ORF">ACFQ47_06720</name>
</gene>
<dbReference type="InterPro" id="IPR002052">
    <property type="entry name" value="DNA_methylase_N6_adenine_CS"/>
</dbReference>
<dbReference type="Proteomes" id="UP001597192">
    <property type="component" value="Unassembled WGS sequence"/>
</dbReference>
<evidence type="ECO:0000313" key="3">
    <source>
        <dbReference type="Proteomes" id="UP001597192"/>
    </source>
</evidence>
<reference evidence="3" key="1">
    <citation type="journal article" date="2019" name="Int. J. Syst. Evol. Microbiol.">
        <title>The Global Catalogue of Microorganisms (GCM) 10K type strain sequencing project: providing services to taxonomists for standard genome sequencing and annotation.</title>
        <authorList>
            <consortium name="The Broad Institute Genomics Platform"/>
            <consortium name="The Broad Institute Genome Sequencing Center for Infectious Disease"/>
            <person name="Wu L."/>
            <person name="Ma J."/>
        </authorList>
    </citation>
    <scope>NUCLEOTIDE SEQUENCE [LARGE SCALE GENOMIC DNA]</scope>
    <source>
        <strain evidence="3">CCM 8947</strain>
    </source>
</reference>
<feature type="domain" description="Type II methyltransferase M.TaqI-like" evidence="1">
    <location>
        <begin position="1"/>
        <end position="81"/>
    </location>
</feature>
<accession>A0ABW4CRJ8</accession>